<dbReference type="AlphaFoldDB" id="A0A8T0R3A0"/>
<feature type="compositionally biased region" description="Basic residues" evidence="1">
    <location>
        <begin position="295"/>
        <end position="305"/>
    </location>
</feature>
<dbReference type="Proteomes" id="UP000823388">
    <property type="component" value="Chromosome 6N"/>
</dbReference>
<comment type="caution">
    <text evidence="2">The sequence shown here is derived from an EMBL/GenBank/DDBJ whole genome shotgun (WGS) entry which is preliminary data.</text>
</comment>
<feature type="compositionally biased region" description="Low complexity" evidence="1">
    <location>
        <begin position="20"/>
        <end position="36"/>
    </location>
</feature>
<evidence type="ECO:0000256" key="1">
    <source>
        <dbReference type="SAM" id="MobiDB-lite"/>
    </source>
</evidence>
<feature type="compositionally biased region" description="Polar residues" evidence="1">
    <location>
        <begin position="269"/>
        <end position="283"/>
    </location>
</feature>
<feature type="region of interest" description="Disordered" evidence="1">
    <location>
        <begin position="1"/>
        <end position="39"/>
    </location>
</feature>
<organism evidence="2 3">
    <name type="scientific">Panicum virgatum</name>
    <name type="common">Blackwell switchgrass</name>
    <dbReference type="NCBI Taxonomy" id="38727"/>
    <lineage>
        <taxon>Eukaryota</taxon>
        <taxon>Viridiplantae</taxon>
        <taxon>Streptophyta</taxon>
        <taxon>Embryophyta</taxon>
        <taxon>Tracheophyta</taxon>
        <taxon>Spermatophyta</taxon>
        <taxon>Magnoliopsida</taxon>
        <taxon>Liliopsida</taxon>
        <taxon>Poales</taxon>
        <taxon>Poaceae</taxon>
        <taxon>PACMAD clade</taxon>
        <taxon>Panicoideae</taxon>
        <taxon>Panicodae</taxon>
        <taxon>Paniceae</taxon>
        <taxon>Panicinae</taxon>
        <taxon>Panicum</taxon>
        <taxon>Panicum sect. Hiantes</taxon>
    </lineage>
</organism>
<reference evidence="2" key="1">
    <citation type="submission" date="2020-05" db="EMBL/GenBank/DDBJ databases">
        <title>WGS assembly of Panicum virgatum.</title>
        <authorList>
            <person name="Lovell J.T."/>
            <person name="Jenkins J."/>
            <person name="Shu S."/>
            <person name="Juenger T.E."/>
            <person name="Schmutz J."/>
        </authorList>
    </citation>
    <scope>NUCLEOTIDE SEQUENCE</scope>
    <source>
        <strain evidence="2">AP13</strain>
    </source>
</reference>
<gene>
    <name evidence="2" type="ORF">PVAP13_6NG269632</name>
</gene>
<evidence type="ECO:0000313" key="3">
    <source>
        <dbReference type="Proteomes" id="UP000823388"/>
    </source>
</evidence>
<feature type="region of interest" description="Disordered" evidence="1">
    <location>
        <begin position="269"/>
        <end position="305"/>
    </location>
</feature>
<protein>
    <submittedName>
        <fullName evidence="2">Uncharacterized protein</fullName>
    </submittedName>
</protein>
<name>A0A8T0R3A0_PANVG</name>
<sequence length="305" mass="32756">MHPSNHPIPVEKGTGDHSRIQCSTSSACSSGSSARGDMATQLANPGALNERVEEIQREIYSSQQQLHIYEERLRSATSHQRLFEPDPAAFGSTSEIDCCEKNYLLGVHMTPFDPAASGMEGTDGAQMHTDQAEGMGTFAGDAALWAAAGVGSDDPGHQMFGAADPLMYLRYVASGVSHLPHQRRSYHRKSLSSSRARDQDVYDATSQVTRLHGDPCAGGGGEAADAEAEAEAWLQAYTCTELLSTPFPLMPHCLGPDDEFLPLQDSSMAAAQEPVETSASCSYVPSDDAGDGLRQHRGARERRLT</sequence>
<evidence type="ECO:0000313" key="2">
    <source>
        <dbReference type="EMBL" id="KAG2579569.1"/>
    </source>
</evidence>
<keyword evidence="3" id="KW-1185">Reference proteome</keyword>
<dbReference type="EMBL" id="CM029048">
    <property type="protein sequence ID" value="KAG2579569.1"/>
    <property type="molecule type" value="Genomic_DNA"/>
</dbReference>
<accession>A0A8T0R3A0</accession>
<proteinExistence type="predicted"/>